<keyword evidence="1" id="KW-0496">Mitochondrion</keyword>
<proteinExistence type="predicted"/>
<dbReference type="AlphaFoldDB" id="A0A101LZH8"/>
<name>A0A101LZH8_PICGL</name>
<gene>
    <name evidence="1" type="ORF">ABT39_MTgene5236</name>
</gene>
<comment type="caution">
    <text evidence="1">The sequence shown here is derived from an EMBL/GenBank/DDBJ whole genome shotgun (WGS) entry which is preliminary data.</text>
</comment>
<organism evidence="1">
    <name type="scientific">Picea glauca</name>
    <name type="common">White spruce</name>
    <name type="synonym">Pinus glauca</name>
    <dbReference type="NCBI Taxonomy" id="3330"/>
    <lineage>
        <taxon>Eukaryota</taxon>
        <taxon>Viridiplantae</taxon>
        <taxon>Streptophyta</taxon>
        <taxon>Embryophyta</taxon>
        <taxon>Tracheophyta</taxon>
        <taxon>Spermatophyta</taxon>
        <taxon>Pinopsida</taxon>
        <taxon>Pinidae</taxon>
        <taxon>Conifers I</taxon>
        <taxon>Pinales</taxon>
        <taxon>Pinaceae</taxon>
        <taxon>Picea</taxon>
    </lineage>
</organism>
<accession>A0A101LZH8</accession>
<sequence>MAENILKNNLLLITIRNNLCTFTATRVRNITTLHPRGVCFSSFRAGCRRNLLKKRFHDCSA</sequence>
<protein>
    <submittedName>
        <fullName evidence="1">Uncharacterized protein</fullName>
    </submittedName>
</protein>
<reference evidence="1" key="1">
    <citation type="journal article" date="2015" name="Genome Biol. Evol.">
        <title>Organellar Genomes of White Spruce (Picea glauca): Assembly and Annotation.</title>
        <authorList>
            <person name="Jackman S.D."/>
            <person name="Warren R.L."/>
            <person name="Gibb E.A."/>
            <person name="Vandervalk B.P."/>
            <person name="Mohamadi H."/>
            <person name="Chu J."/>
            <person name="Raymond A."/>
            <person name="Pleasance S."/>
            <person name="Coope R."/>
            <person name="Wildung M.R."/>
            <person name="Ritland C.E."/>
            <person name="Bousquet J."/>
            <person name="Jones S.J."/>
            <person name="Bohlmann J."/>
            <person name="Birol I."/>
        </authorList>
    </citation>
    <scope>NUCLEOTIDE SEQUENCE [LARGE SCALE GENOMIC DNA]</scope>
    <source>
        <tissue evidence="1">Flushing bud</tissue>
    </source>
</reference>
<evidence type="ECO:0000313" key="1">
    <source>
        <dbReference type="EMBL" id="KUM48239.1"/>
    </source>
</evidence>
<dbReference type="EMBL" id="LKAM01000006">
    <property type="protein sequence ID" value="KUM48239.1"/>
    <property type="molecule type" value="Genomic_DNA"/>
</dbReference>
<geneLocation type="mitochondrion" evidence="1"/>